<dbReference type="Proteomes" id="UP000295565">
    <property type="component" value="Unassembled WGS sequence"/>
</dbReference>
<evidence type="ECO:0000313" key="2">
    <source>
        <dbReference type="Proteomes" id="UP000295565"/>
    </source>
</evidence>
<evidence type="ECO:0000313" key="1">
    <source>
        <dbReference type="EMBL" id="TCK51830.1"/>
    </source>
</evidence>
<comment type="caution">
    <text evidence="1">The sequence shown here is derived from an EMBL/GenBank/DDBJ whole genome shotgun (WGS) entry which is preliminary data.</text>
</comment>
<dbReference type="AlphaFoldDB" id="A0A4R1JLL8"/>
<dbReference type="EMBL" id="SMGD01000013">
    <property type="protein sequence ID" value="TCK51830.1"/>
    <property type="molecule type" value="Genomic_DNA"/>
</dbReference>
<accession>A0A4R1JLL8</accession>
<gene>
    <name evidence="1" type="ORF">EV690_1911</name>
</gene>
<reference evidence="1 2" key="1">
    <citation type="submission" date="2019-03" db="EMBL/GenBank/DDBJ databases">
        <title>Genomic Encyclopedia of Type Strains, Phase IV (KMG-IV): sequencing the most valuable type-strain genomes for metagenomic binning, comparative biology and taxonomic classification.</title>
        <authorList>
            <person name="Goeker M."/>
        </authorList>
    </citation>
    <scope>NUCLEOTIDE SEQUENCE [LARGE SCALE GENOMIC DNA]</scope>
    <source>
        <strain evidence="1 2">DSM 18577</strain>
    </source>
</reference>
<organism evidence="1 2">
    <name type="scientific">Celerinatantimonas diazotrophica</name>
    <dbReference type="NCBI Taxonomy" id="412034"/>
    <lineage>
        <taxon>Bacteria</taxon>
        <taxon>Pseudomonadati</taxon>
        <taxon>Pseudomonadota</taxon>
        <taxon>Gammaproteobacteria</taxon>
        <taxon>Celerinatantimonadaceae</taxon>
        <taxon>Celerinatantimonas</taxon>
    </lineage>
</organism>
<keyword evidence="2" id="KW-1185">Reference proteome</keyword>
<proteinExistence type="predicted"/>
<name>A0A4R1JLL8_9GAMM</name>
<sequence length="132" mass="14916">MGHYAMTDFSHMKRNRMYKFFGVVFFLIMSPFVNGATLVTTNYIISISQNCEEGNVTCDDVTYIGQSKKSGRSITLKGHTIHRMCSDGVTPCEFLGYEFKNGNTTYTVLESGVLDIKQNGHLLLHTQGTWRD</sequence>
<protein>
    <submittedName>
        <fullName evidence="1">Uncharacterized protein</fullName>
    </submittedName>
</protein>